<sequence length="220" mass="23748">MVSSRGQSLPAQQAAVHASKASASTPSRRRGAVLKRAILDAALQQLSVVGWNALTMEGVAAQAQTGKAAVYRRWPSKEDLVADALCAGFPELSELPDNGSVREDLIELCIAMRDVMYSPPGIALRSVIHECDDESAARFNALILDGLVRPSRRQIGELVQRGIRRGEVRPGAAGELVGDVIPAIMMYRAKMYDSDWQPAEVVRMIDELMVPLLAMEPGGA</sequence>
<dbReference type="InterPro" id="IPR011075">
    <property type="entry name" value="TetR_C"/>
</dbReference>
<dbReference type="OrthoDB" id="9796019at2"/>
<dbReference type="EMBL" id="QUAK01000120">
    <property type="protein sequence ID" value="RFU84448.1"/>
    <property type="molecule type" value="Genomic_DNA"/>
</dbReference>
<accession>A0A372M0M1</accession>
<gene>
    <name evidence="7" type="ORF">DY218_22590</name>
</gene>
<dbReference type="PRINTS" id="PR00455">
    <property type="entry name" value="HTHTETR"/>
</dbReference>
<dbReference type="InterPro" id="IPR009057">
    <property type="entry name" value="Homeodomain-like_sf"/>
</dbReference>
<keyword evidence="2 4" id="KW-0238">DNA-binding</keyword>
<evidence type="ECO:0000256" key="4">
    <source>
        <dbReference type="PROSITE-ProRule" id="PRU00335"/>
    </source>
</evidence>
<dbReference type="Proteomes" id="UP000263094">
    <property type="component" value="Unassembled WGS sequence"/>
</dbReference>
<keyword evidence="1" id="KW-0805">Transcription regulation</keyword>
<dbReference type="Gene3D" id="1.10.10.60">
    <property type="entry name" value="Homeodomain-like"/>
    <property type="match status" value="1"/>
</dbReference>
<dbReference type="PANTHER" id="PTHR30055:SF225">
    <property type="entry name" value="TRANSCRIPTIONAL REGULATORY PROTEIN-RELATED"/>
    <property type="match status" value="1"/>
</dbReference>
<keyword evidence="8" id="KW-1185">Reference proteome</keyword>
<evidence type="ECO:0000256" key="3">
    <source>
        <dbReference type="ARBA" id="ARBA00023163"/>
    </source>
</evidence>
<protein>
    <submittedName>
        <fullName evidence="7">TetR/AcrR family transcriptional regulator</fullName>
    </submittedName>
</protein>
<evidence type="ECO:0000256" key="1">
    <source>
        <dbReference type="ARBA" id="ARBA00023015"/>
    </source>
</evidence>
<keyword evidence="3" id="KW-0804">Transcription</keyword>
<dbReference type="AlphaFoldDB" id="A0A372M0M1"/>
<dbReference type="InterPro" id="IPR050109">
    <property type="entry name" value="HTH-type_TetR-like_transc_reg"/>
</dbReference>
<feature type="DNA-binding region" description="H-T-H motif" evidence="4">
    <location>
        <begin position="55"/>
        <end position="74"/>
    </location>
</feature>
<evidence type="ECO:0000256" key="2">
    <source>
        <dbReference type="ARBA" id="ARBA00023125"/>
    </source>
</evidence>
<feature type="domain" description="HTH tetR-type" evidence="6">
    <location>
        <begin position="32"/>
        <end position="92"/>
    </location>
</feature>
<dbReference type="InterPro" id="IPR001647">
    <property type="entry name" value="HTH_TetR"/>
</dbReference>
<dbReference type="PROSITE" id="PS50977">
    <property type="entry name" value="HTH_TETR_2"/>
    <property type="match status" value="1"/>
</dbReference>
<evidence type="ECO:0000256" key="5">
    <source>
        <dbReference type="SAM" id="MobiDB-lite"/>
    </source>
</evidence>
<dbReference type="PANTHER" id="PTHR30055">
    <property type="entry name" value="HTH-TYPE TRANSCRIPTIONAL REGULATOR RUTR"/>
    <property type="match status" value="1"/>
</dbReference>
<name>A0A372M0M1_9ACTN</name>
<evidence type="ECO:0000259" key="6">
    <source>
        <dbReference type="PROSITE" id="PS50977"/>
    </source>
</evidence>
<dbReference type="Gene3D" id="1.10.357.10">
    <property type="entry name" value="Tetracycline Repressor, domain 2"/>
    <property type="match status" value="1"/>
</dbReference>
<proteinExistence type="predicted"/>
<dbReference type="GO" id="GO:0003700">
    <property type="term" value="F:DNA-binding transcription factor activity"/>
    <property type="evidence" value="ECO:0007669"/>
    <property type="project" value="TreeGrafter"/>
</dbReference>
<dbReference type="SUPFAM" id="SSF46689">
    <property type="entry name" value="Homeodomain-like"/>
    <property type="match status" value="1"/>
</dbReference>
<dbReference type="RefSeq" id="WP_128557997.1">
    <property type="nucleotide sequence ID" value="NZ_QUAK01000120.1"/>
</dbReference>
<dbReference type="InterPro" id="IPR036271">
    <property type="entry name" value="Tet_transcr_reg_TetR-rel_C_sf"/>
</dbReference>
<dbReference type="SUPFAM" id="SSF48498">
    <property type="entry name" value="Tetracyclin repressor-like, C-terminal domain"/>
    <property type="match status" value="1"/>
</dbReference>
<feature type="compositionally biased region" description="Polar residues" evidence="5">
    <location>
        <begin position="1"/>
        <end position="11"/>
    </location>
</feature>
<evidence type="ECO:0000313" key="8">
    <source>
        <dbReference type="Proteomes" id="UP000263094"/>
    </source>
</evidence>
<dbReference type="Pfam" id="PF16859">
    <property type="entry name" value="TetR_C_11"/>
    <property type="match status" value="1"/>
</dbReference>
<organism evidence="7 8">
    <name type="scientific">Streptomyces triticagri</name>
    <dbReference type="NCBI Taxonomy" id="2293568"/>
    <lineage>
        <taxon>Bacteria</taxon>
        <taxon>Bacillati</taxon>
        <taxon>Actinomycetota</taxon>
        <taxon>Actinomycetes</taxon>
        <taxon>Kitasatosporales</taxon>
        <taxon>Streptomycetaceae</taxon>
        <taxon>Streptomyces</taxon>
    </lineage>
</organism>
<comment type="caution">
    <text evidence="7">The sequence shown here is derived from an EMBL/GenBank/DDBJ whole genome shotgun (WGS) entry which is preliminary data.</text>
</comment>
<evidence type="ECO:0000313" key="7">
    <source>
        <dbReference type="EMBL" id="RFU84448.1"/>
    </source>
</evidence>
<feature type="region of interest" description="Disordered" evidence="5">
    <location>
        <begin position="1"/>
        <end position="28"/>
    </location>
</feature>
<reference evidence="7 8" key="1">
    <citation type="submission" date="2018-08" db="EMBL/GenBank/DDBJ databases">
        <title>Isolation, diversity and antifungal activity of Actinobacteria from wheat.</title>
        <authorList>
            <person name="Han C."/>
        </authorList>
    </citation>
    <scope>NUCLEOTIDE SEQUENCE [LARGE SCALE GENOMIC DNA]</scope>
    <source>
        <strain evidence="7 8">NEAU-YY421</strain>
    </source>
</reference>
<dbReference type="GO" id="GO:0000976">
    <property type="term" value="F:transcription cis-regulatory region binding"/>
    <property type="evidence" value="ECO:0007669"/>
    <property type="project" value="TreeGrafter"/>
</dbReference>
<dbReference type="Pfam" id="PF00440">
    <property type="entry name" value="TetR_N"/>
    <property type="match status" value="1"/>
</dbReference>